<organism evidence="2">
    <name type="scientific">Sesamum latifolium</name>
    <dbReference type="NCBI Taxonomy" id="2727402"/>
    <lineage>
        <taxon>Eukaryota</taxon>
        <taxon>Viridiplantae</taxon>
        <taxon>Streptophyta</taxon>
        <taxon>Embryophyta</taxon>
        <taxon>Tracheophyta</taxon>
        <taxon>Spermatophyta</taxon>
        <taxon>Magnoliopsida</taxon>
        <taxon>eudicotyledons</taxon>
        <taxon>Gunneridae</taxon>
        <taxon>Pentapetalae</taxon>
        <taxon>asterids</taxon>
        <taxon>lamiids</taxon>
        <taxon>Lamiales</taxon>
        <taxon>Pedaliaceae</taxon>
        <taxon>Sesamum</taxon>
    </lineage>
</organism>
<protein>
    <submittedName>
        <fullName evidence="2">Uncharacterized protein</fullName>
    </submittedName>
</protein>
<feature type="transmembrane region" description="Helical" evidence="1">
    <location>
        <begin position="63"/>
        <end position="82"/>
    </location>
</feature>
<reference evidence="2" key="1">
    <citation type="submission" date="2020-06" db="EMBL/GenBank/DDBJ databases">
        <authorList>
            <person name="Li T."/>
            <person name="Hu X."/>
            <person name="Zhang T."/>
            <person name="Song X."/>
            <person name="Zhang H."/>
            <person name="Dai N."/>
            <person name="Sheng W."/>
            <person name="Hou X."/>
            <person name="Wei L."/>
        </authorList>
    </citation>
    <scope>NUCLEOTIDE SEQUENCE</scope>
    <source>
        <strain evidence="2">KEN1</strain>
        <tissue evidence="2">Leaf</tissue>
    </source>
</reference>
<dbReference type="AlphaFoldDB" id="A0AAW2XE17"/>
<accession>A0AAW2XE17</accession>
<sequence>MSSFLAQTTSCSANISGMSIGTAPLLQPPGLQGGPRLPAIRAKNVLPLFCLGLPPRSQGLVPLPFLPAVLPATFLPHLLLLLGT</sequence>
<dbReference type="EMBL" id="JACGWN010000004">
    <property type="protein sequence ID" value="KAL0451261.1"/>
    <property type="molecule type" value="Genomic_DNA"/>
</dbReference>
<comment type="caution">
    <text evidence="2">The sequence shown here is derived from an EMBL/GenBank/DDBJ whole genome shotgun (WGS) entry which is preliminary data.</text>
</comment>
<keyword evidence="1" id="KW-1133">Transmembrane helix</keyword>
<gene>
    <name evidence="2" type="ORF">Slati_1104200</name>
</gene>
<evidence type="ECO:0000313" key="2">
    <source>
        <dbReference type="EMBL" id="KAL0451261.1"/>
    </source>
</evidence>
<reference evidence="2" key="2">
    <citation type="journal article" date="2024" name="Plant">
        <title>Genomic evolution and insights into agronomic trait innovations of Sesamum species.</title>
        <authorList>
            <person name="Miao H."/>
            <person name="Wang L."/>
            <person name="Qu L."/>
            <person name="Liu H."/>
            <person name="Sun Y."/>
            <person name="Le M."/>
            <person name="Wang Q."/>
            <person name="Wei S."/>
            <person name="Zheng Y."/>
            <person name="Lin W."/>
            <person name="Duan Y."/>
            <person name="Cao H."/>
            <person name="Xiong S."/>
            <person name="Wang X."/>
            <person name="Wei L."/>
            <person name="Li C."/>
            <person name="Ma Q."/>
            <person name="Ju M."/>
            <person name="Zhao R."/>
            <person name="Li G."/>
            <person name="Mu C."/>
            <person name="Tian Q."/>
            <person name="Mei H."/>
            <person name="Zhang T."/>
            <person name="Gao T."/>
            <person name="Zhang H."/>
        </authorList>
    </citation>
    <scope>NUCLEOTIDE SEQUENCE</scope>
    <source>
        <strain evidence="2">KEN1</strain>
    </source>
</reference>
<proteinExistence type="predicted"/>
<keyword evidence="1" id="KW-0812">Transmembrane</keyword>
<keyword evidence="1" id="KW-0472">Membrane</keyword>
<evidence type="ECO:0000256" key="1">
    <source>
        <dbReference type="SAM" id="Phobius"/>
    </source>
</evidence>
<name>A0AAW2XE17_9LAMI</name>